<dbReference type="AlphaFoldDB" id="A0A2P6REN3"/>
<proteinExistence type="predicted"/>
<comment type="caution">
    <text evidence="1">The sequence shown here is derived from an EMBL/GenBank/DDBJ whole genome shotgun (WGS) entry which is preliminary data.</text>
</comment>
<dbReference type="Proteomes" id="UP000238479">
    <property type="component" value="Chromosome 3"/>
</dbReference>
<accession>A0A2P6REN3</accession>
<protein>
    <submittedName>
        <fullName evidence="1">Uncharacterized protein</fullName>
    </submittedName>
</protein>
<name>A0A2P6REN3_ROSCH</name>
<evidence type="ECO:0000313" key="1">
    <source>
        <dbReference type="EMBL" id="PRQ44886.1"/>
    </source>
</evidence>
<evidence type="ECO:0000313" key="2">
    <source>
        <dbReference type="Proteomes" id="UP000238479"/>
    </source>
</evidence>
<reference evidence="1 2" key="1">
    <citation type="journal article" date="2018" name="Nat. Genet.">
        <title>The Rosa genome provides new insights in the design of modern roses.</title>
        <authorList>
            <person name="Bendahmane M."/>
        </authorList>
    </citation>
    <scope>NUCLEOTIDE SEQUENCE [LARGE SCALE GENOMIC DNA]</scope>
    <source>
        <strain evidence="2">cv. Old Blush</strain>
    </source>
</reference>
<gene>
    <name evidence="1" type="ORF">RchiOBHm_Chr3g0484151</name>
</gene>
<dbReference type="Gramene" id="PRQ44886">
    <property type="protein sequence ID" value="PRQ44886"/>
    <property type="gene ID" value="RchiOBHm_Chr3g0484151"/>
</dbReference>
<keyword evidence="2" id="KW-1185">Reference proteome</keyword>
<organism evidence="1 2">
    <name type="scientific">Rosa chinensis</name>
    <name type="common">China rose</name>
    <dbReference type="NCBI Taxonomy" id="74649"/>
    <lineage>
        <taxon>Eukaryota</taxon>
        <taxon>Viridiplantae</taxon>
        <taxon>Streptophyta</taxon>
        <taxon>Embryophyta</taxon>
        <taxon>Tracheophyta</taxon>
        <taxon>Spermatophyta</taxon>
        <taxon>Magnoliopsida</taxon>
        <taxon>eudicotyledons</taxon>
        <taxon>Gunneridae</taxon>
        <taxon>Pentapetalae</taxon>
        <taxon>rosids</taxon>
        <taxon>fabids</taxon>
        <taxon>Rosales</taxon>
        <taxon>Rosaceae</taxon>
        <taxon>Rosoideae</taxon>
        <taxon>Rosoideae incertae sedis</taxon>
        <taxon>Rosa</taxon>
    </lineage>
</organism>
<dbReference type="EMBL" id="PDCK01000041">
    <property type="protein sequence ID" value="PRQ44886.1"/>
    <property type="molecule type" value="Genomic_DNA"/>
</dbReference>
<sequence>MACFRGGDSAEALTAVPHVDCGFETRPFMNDHLFQCLEIAAYKIALRLRPFMKDRICLNASDKETCRRLFVNNLFQFIRESFEH</sequence>